<keyword evidence="7" id="KW-0732">Signal</keyword>
<evidence type="ECO:0000256" key="1">
    <source>
        <dbReference type="ARBA" id="ARBA00000971"/>
    </source>
</evidence>
<dbReference type="PANTHER" id="PTHR43811:SF19">
    <property type="entry name" value="39 KDA FK506-BINDING NUCLEAR PROTEIN"/>
    <property type="match status" value="1"/>
</dbReference>
<feature type="transmembrane region" description="Helical" evidence="6">
    <location>
        <begin position="186"/>
        <end position="207"/>
    </location>
</feature>
<feature type="chain" id="PRO_5030969257" description="peptidylprolyl isomerase" evidence="7">
    <location>
        <begin position="23"/>
        <end position="211"/>
    </location>
</feature>
<dbReference type="PANTHER" id="PTHR43811">
    <property type="entry name" value="FKBP-TYPE PEPTIDYL-PROLYL CIS-TRANS ISOMERASE FKPA"/>
    <property type="match status" value="1"/>
</dbReference>
<evidence type="ECO:0000259" key="8">
    <source>
        <dbReference type="PROSITE" id="PS50059"/>
    </source>
</evidence>
<evidence type="ECO:0000256" key="3">
    <source>
        <dbReference type="ARBA" id="ARBA00023110"/>
    </source>
</evidence>
<evidence type="ECO:0000256" key="2">
    <source>
        <dbReference type="ARBA" id="ARBA00013194"/>
    </source>
</evidence>
<evidence type="ECO:0000256" key="6">
    <source>
        <dbReference type="SAM" id="Phobius"/>
    </source>
</evidence>
<dbReference type="PROSITE" id="PS50059">
    <property type="entry name" value="FKBP_PPIASE"/>
    <property type="match status" value="1"/>
</dbReference>
<reference evidence="9" key="1">
    <citation type="submission" date="2021-01" db="EMBL/GenBank/DDBJ databases">
        <authorList>
            <person name="Corre E."/>
            <person name="Pelletier E."/>
            <person name="Niang G."/>
            <person name="Scheremetjew M."/>
            <person name="Finn R."/>
            <person name="Kale V."/>
            <person name="Holt S."/>
            <person name="Cochrane G."/>
            <person name="Meng A."/>
            <person name="Brown T."/>
            <person name="Cohen L."/>
        </authorList>
    </citation>
    <scope>NUCLEOTIDE SEQUENCE</scope>
    <source>
        <strain evidence="9">308</strain>
    </source>
</reference>
<keyword evidence="6" id="KW-1133">Transmembrane helix</keyword>
<gene>
    <name evidence="9" type="ORF">CHYS00102_LOCUS2098</name>
</gene>
<feature type="domain" description="PPIase FKBP-type" evidence="8">
    <location>
        <begin position="67"/>
        <end position="176"/>
    </location>
</feature>
<dbReference type="SUPFAM" id="SSF54534">
    <property type="entry name" value="FKBP-like"/>
    <property type="match status" value="1"/>
</dbReference>
<evidence type="ECO:0000256" key="7">
    <source>
        <dbReference type="SAM" id="SignalP"/>
    </source>
</evidence>
<dbReference type="InterPro" id="IPR046357">
    <property type="entry name" value="PPIase_dom_sf"/>
</dbReference>
<keyword evidence="6" id="KW-0472">Membrane</keyword>
<feature type="signal peptide" evidence="7">
    <location>
        <begin position="1"/>
        <end position="22"/>
    </location>
</feature>
<accession>A0A7S1B4K7</accession>
<keyword evidence="4 5" id="KW-0413">Isomerase</keyword>
<sequence length="211" mass="22907">MIMMRSKSLVILSLSLPSATFAFFHTATNIATRARYSSYSLSLGLKASNGLFFQDIQVGDGETVSSGDQISIHYTGSFIDESDNIVEFENSRNSKVNRGVMGATEGLPIVFPIGKGKVIKGWEVGILGNGNDIPPMNVGGTRKLVIPADLAYGSEGRGVIPPDRELIFDVELTKINIETESFLSKFFRYGTPGIFLFLILNSIFLVLTGQA</sequence>
<dbReference type="InterPro" id="IPR001179">
    <property type="entry name" value="PPIase_FKBP_dom"/>
</dbReference>
<comment type="catalytic activity">
    <reaction evidence="1 5">
        <text>[protein]-peptidylproline (omega=180) = [protein]-peptidylproline (omega=0)</text>
        <dbReference type="Rhea" id="RHEA:16237"/>
        <dbReference type="Rhea" id="RHEA-COMP:10747"/>
        <dbReference type="Rhea" id="RHEA-COMP:10748"/>
        <dbReference type="ChEBI" id="CHEBI:83833"/>
        <dbReference type="ChEBI" id="CHEBI:83834"/>
        <dbReference type="EC" id="5.2.1.8"/>
    </reaction>
</comment>
<dbReference type="Gene3D" id="3.10.50.40">
    <property type="match status" value="1"/>
</dbReference>
<dbReference type="AlphaFoldDB" id="A0A7S1B4K7"/>
<proteinExistence type="predicted"/>
<dbReference type="EMBL" id="HBFR01003067">
    <property type="protein sequence ID" value="CAD8874923.1"/>
    <property type="molecule type" value="Transcribed_RNA"/>
</dbReference>
<organism evidence="9">
    <name type="scientific">Corethron hystrix</name>
    <dbReference type="NCBI Taxonomy" id="216773"/>
    <lineage>
        <taxon>Eukaryota</taxon>
        <taxon>Sar</taxon>
        <taxon>Stramenopiles</taxon>
        <taxon>Ochrophyta</taxon>
        <taxon>Bacillariophyta</taxon>
        <taxon>Coscinodiscophyceae</taxon>
        <taxon>Corethrophycidae</taxon>
        <taxon>Corethrales</taxon>
        <taxon>Corethraceae</taxon>
        <taxon>Corethron</taxon>
    </lineage>
</organism>
<dbReference type="EC" id="5.2.1.8" evidence="2 5"/>
<evidence type="ECO:0000256" key="5">
    <source>
        <dbReference type="PROSITE-ProRule" id="PRU00277"/>
    </source>
</evidence>
<keyword evidence="6" id="KW-0812">Transmembrane</keyword>
<evidence type="ECO:0000313" key="9">
    <source>
        <dbReference type="EMBL" id="CAD8874923.1"/>
    </source>
</evidence>
<dbReference type="Pfam" id="PF00254">
    <property type="entry name" value="FKBP_C"/>
    <property type="match status" value="1"/>
</dbReference>
<evidence type="ECO:0000256" key="4">
    <source>
        <dbReference type="ARBA" id="ARBA00023235"/>
    </source>
</evidence>
<name>A0A7S1B4K7_9STRA</name>
<protein>
    <recommendedName>
        <fullName evidence="2 5">peptidylprolyl isomerase</fullName>
        <ecNumber evidence="2 5">5.2.1.8</ecNumber>
    </recommendedName>
</protein>
<dbReference type="GO" id="GO:0003755">
    <property type="term" value="F:peptidyl-prolyl cis-trans isomerase activity"/>
    <property type="evidence" value="ECO:0007669"/>
    <property type="project" value="UniProtKB-KW"/>
</dbReference>
<keyword evidence="3 5" id="KW-0697">Rotamase</keyword>